<evidence type="ECO:0000313" key="1">
    <source>
        <dbReference type="EMBL" id="MBB4912455.1"/>
    </source>
</evidence>
<accession>A0A7W7QF28</accession>
<keyword evidence="2" id="KW-1185">Reference proteome</keyword>
<dbReference type="Proteomes" id="UP000520767">
    <property type="component" value="Unassembled WGS sequence"/>
</dbReference>
<dbReference type="EMBL" id="JACHJQ010000013">
    <property type="protein sequence ID" value="MBB4912455.1"/>
    <property type="molecule type" value="Genomic_DNA"/>
</dbReference>
<evidence type="ECO:0000313" key="2">
    <source>
        <dbReference type="Proteomes" id="UP000520767"/>
    </source>
</evidence>
<organism evidence="1 2">
    <name type="scientific">Actinophytocola algeriensis</name>
    <dbReference type="NCBI Taxonomy" id="1768010"/>
    <lineage>
        <taxon>Bacteria</taxon>
        <taxon>Bacillati</taxon>
        <taxon>Actinomycetota</taxon>
        <taxon>Actinomycetes</taxon>
        <taxon>Pseudonocardiales</taxon>
        <taxon>Pseudonocardiaceae</taxon>
    </lineage>
</organism>
<sequence length="329" mass="35083">MVEVEALNQFHTILAARRERYNQQFRLARHHTRALDPQEFLTHLRDVIGPIVDAVHHDPEPVCDALVELSLALAARGRLGSSGAVADGLRRFLPSVPGLVAAEPRRLPVAVVNALHHLDVSPTGDPGGWLDTMHELSQHTANVSELLDAGAVAAWRRGLAQLRSSALRTARRLPVPLVRLALGTSSTVDLERLAEDPWLDPGSTGRDSAVLLLARRVGGFRGFGGTFRRPPTVSTSDGRWYATDGEDAWRVYADRFGVSLGRVAAMPDEPGDVGPLVLKAGGVVTDTSTGAALELPELAGATSWASAGGTLAATTPWTHGILFVARTVG</sequence>
<dbReference type="AlphaFoldDB" id="A0A7W7QF28"/>
<protein>
    <submittedName>
        <fullName evidence="1">Uncharacterized protein</fullName>
    </submittedName>
</protein>
<gene>
    <name evidence="1" type="ORF">FHR82_008726</name>
</gene>
<comment type="caution">
    <text evidence="1">The sequence shown here is derived from an EMBL/GenBank/DDBJ whole genome shotgun (WGS) entry which is preliminary data.</text>
</comment>
<name>A0A7W7QF28_9PSEU</name>
<proteinExistence type="predicted"/>
<dbReference type="RefSeq" id="WP_184816436.1">
    <property type="nucleotide sequence ID" value="NZ_JACHJQ010000013.1"/>
</dbReference>
<reference evidence="1 2" key="1">
    <citation type="submission" date="2020-08" db="EMBL/GenBank/DDBJ databases">
        <title>Genomic Encyclopedia of Type Strains, Phase III (KMG-III): the genomes of soil and plant-associated and newly described type strains.</title>
        <authorList>
            <person name="Whitman W."/>
        </authorList>
    </citation>
    <scope>NUCLEOTIDE SEQUENCE [LARGE SCALE GENOMIC DNA]</scope>
    <source>
        <strain evidence="1 2">CECT 8960</strain>
    </source>
</reference>